<dbReference type="Pfam" id="PF24492">
    <property type="entry name" value="HEAT_ECM29"/>
    <property type="match status" value="1"/>
</dbReference>
<protein>
    <submittedName>
        <fullName evidence="10">Proteasome-associated protein ECM29 homolog</fullName>
    </submittedName>
</protein>
<dbReference type="Gene3D" id="1.25.10.10">
    <property type="entry name" value="Leucine-rich Repeat Variant"/>
    <property type="match status" value="3"/>
</dbReference>
<dbReference type="Pfam" id="PF23702">
    <property type="entry name" value="ARM_ECM29"/>
    <property type="match status" value="1"/>
</dbReference>
<dbReference type="InterPro" id="IPR055444">
    <property type="entry name" value="ARM_ECM29"/>
</dbReference>
<evidence type="ECO:0000256" key="2">
    <source>
        <dbReference type="ARBA" id="ARBA00022490"/>
    </source>
</evidence>
<feature type="region of interest" description="Disordered" evidence="5">
    <location>
        <begin position="1664"/>
        <end position="1689"/>
    </location>
</feature>
<dbReference type="GeneID" id="108558747"/>
<evidence type="ECO:0000256" key="3">
    <source>
        <dbReference type="ARBA" id="ARBA00022737"/>
    </source>
</evidence>
<name>A0ABM1M9J8_NICVS</name>
<feature type="domain" description="Proteasome component Ecm29 N-terminal" evidence="6">
    <location>
        <begin position="11"/>
        <end position="498"/>
    </location>
</feature>
<organism evidence="9 10">
    <name type="scientific">Nicrophorus vespilloides</name>
    <name type="common">Boreal carrion beetle</name>
    <dbReference type="NCBI Taxonomy" id="110193"/>
    <lineage>
        <taxon>Eukaryota</taxon>
        <taxon>Metazoa</taxon>
        <taxon>Ecdysozoa</taxon>
        <taxon>Arthropoda</taxon>
        <taxon>Hexapoda</taxon>
        <taxon>Insecta</taxon>
        <taxon>Pterygota</taxon>
        <taxon>Neoptera</taxon>
        <taxon>Endopterygota</taxon>
        <taxon>Coleoptera</taxon>
        <taxon>Polyphaga</taxon>
        <taxon>Staphyliniformia</taxon>
        <taxon>Silphidae</taxon>
        <taxon>Nicrophorinae</taxon>
        <taxon>Nicrophorus</taxon>
    </lineage>
</organism>
<evidence type="ECO:0000313" key="10">
    <source>
        <dbReference type="RefSeq" id="XP_017771248.1"/>
    </source>
</evidence>
<keyword evidence="4 10" id="KW-0647">Proteasome</keyword>
<dbReference type="PANTHER" id="PTHR23346:SF19">
    <property type="entry name" value="PROTEASOME ADAPTER AND SCAFFOLD PROTEIN ECM29"/>
    <property type="match status" value="1"/>
</dbReference>
<keyword evidence="9" id="KW-1185">Reference proteome</keyword>
<comment type="subcellular location">
    <subcellularLocation>
        <location evidence="1">Cytoplasm</location>
    </subcellularLocation>
</comment>
<evidence type="ECO:0000259" key="6">
    <source>
        <dbReference type="Pfam" id="PF13001"/>
    </source>
</evidence>
<evidence type="ECO:0000259" key="7">
    <source>
        <dbReference type="Pfam" id="PF23702"/>
    </source>
</evidence>
<evidence type="ECO:0000256" key="5">
    <source>
        <dbReference type="SAM" id="MobiDB-lite"/>
    </source>
</evidence>
<dbReference type="InterPro" id="IPR024372">
    <property type="entry name" value="Ecm29_N"/>
</dbReference>
<evidence type="ECO:0000256" key="4">
    <source>
        <dbReference type="ARBA" id="ARBA00022942"/>
    </source>
</evidence>
<evidence type="ECO:0000259" key="8">
    <source>
        <dbReference type="Pfam" id="PF24492"/>
    </source>
</evidence>
<sequence>MTTAKEELELLERVFMRIGSTEDDAQLERELGKFLPPVLLKLSSEKDGVRKKVMELLVHVNRRLKSRPLVRLPFDALLAQYQDPMATSFVINFTIIYLKLGFPRLTIEEQVALVPGVLMSMEGKPETHQDGLMMLLVPLLGEVTVPMDAAKRKAFLGVNSNSKILQHFLTLLLDMLLLPYGVSPAEVKEPNGADFASPPGMSVDSFRRVTNGFKSLKAEDLEKMKLGIVKFLSSGIFEPERILIHMIVGAADTRFSVANIADSELKRIVGLINWNNKNLSGNLYMLFLGTFNPINVPPNRRKTEASTRIRLKLLTYLGRFQGKGIALQLATRVILDALFGTNTNARLKTLALSFAITIVRTCDIDDVQKSAVWLKSVPTKLITEGDKQLLAQSFAILGLLCQRCPESFRNDFHVLMLIFEKLSDADADANLKLQVKEGALNIVTSMSPSTFDQTDTPFVLLKTYVQSAESMVRYVAVRCLASIFPADHVPSRLQLLLATGDAKDDVCTEVYRSLYGNGGGADDGGLRGRNRAEVERSLRGWSEADRRSLVVPAFKEMVRYVFSDGQAMLEQGRAPAAVYAETLIYMRFCLLKDLMEVPISCGEVLRHPCPTTPIIRAHLLSIYEQECKTGNGALHQYAALVRLFMLKIANTDTLGCMIELLGCVPQLHGTLSADRKWLKNLMLTSGKEEIRESAATLYAILLLGSEEDASAVLSFDEEVESLREQAQTGRQLEAQSGAIFAVGYCLERRMQNATKMQDEALVRLLIAALETFVPFLTNNVSNTTSGTITLNNACLAIGLLAKGGPLPLKNDDEKEDVTGSSSSSCSKLTLVKALLVTMNNAKLATKCRERAARTLGLLAVGERNFPHTRLIIQGLLDTVKETKDVEVHFTIGESLVMCVQGVRSPEARNAWTVLPADHERTSNVQGDVQIELDEMLEWLLGELLNFATGTHPNSKQSSSIWLLALLRNCVDRAPIESKLQQLQQTFMQLLAESNDVVQDVASKGLCLIYDHSKSEDLLTALMDQLSAGRRQVVQVDDNTKLFEEGQLGKAPTGGNLSTYKELCSLASDLNKPDMIYQFMQLANHNAMWNSKKGAAFGFASIADRCGERLQSYLPGIIPKLYRYQYDPSPNLQASMQNIWRTLVSEPQKMLDLYHNEILAELLANLTSPQYRVRQSCCLALQDFLKGAGNRSIHDSVHAMHELWSGLFRVMDDHHEQTRLAATRTARVLSKLCVRGADLSQGKNGAKMIEAIMPVLLSSGITNSVLEIRIVSLETTSELVVAAGEQLKPVLPHLIPALLLATSELESSRMSQLSAMLGAQSNAQEAVDTLRASMAKTHVTMETVTKCLRYVDCSILEELVPRIVDLMKGSVALGTKVVCAHFITLLTVQTDGQILQPYAGRILSTLVMGLTDRNALVRKNYASTIGHVVRAAKDSSLQKLFAKLKMWYFEREDDAIRNACAHTIQSVGVHNHEIFKAHSEVLLPLVFFAMHADHGQCCWQEVWDEHGPGTETAIRQNVEAICETLTAALDSPSWTMKAQAANAISTVAAKLGKSMEKQHMIALMNVLVAGLKGRTWCGKDKLLMAVATICSNCTEAIRSGDDGGSESSGIDVNVVVDAVLREARKEEVVHKIKALEALGDVLESLQVDRFEEVYRIAETIMSERESVGNGTDETGVGSSSSAANDEDAAASRENRLKLREAVYVLLGKAWPKGAADTQDKFSVMFAEHCATYLPLSTRNVQVSIVASLRDYADKLVILERDSLDAEERLRLNAIVDNMVTALAYTLTITKYTRLKKETLNVLQVLAKKLKEKLPENRREFEKVTQLFAANLGDLSRDGQPEIKSRLTDLKLLFKTD</sequence>
<gene>
    <name evidence="10" type="primary">LOC108558747</name>
</gene>
<reference evidence="10" key="1">
    <citation type="submission" date="2025-08" db="UniProtKB">
        <authorList>
            <consortium name="RefSeq"/>
        </authorList>
    </citation>
    <scope>IDENTIFICATION</scope>
    <source>
        <tissue evidence="10">Whole Larva</tissue>
    </source>
</reference>
<proteinExistence type="predicted"/>
<dbReference type="RefSeq" id="XP_017771248.1">
    <property type="nucleotide sequence ID" value="XM_017915759.1"/>
</dbReference>
<feature type="domain" description="ECM29 ARM-like repeats" evidence="7">
    <location>
        <begin position="619"/>
        <end position="758"/>
    </location>
</feature>
<dbReference type="InterPro" id="IPR055443">
    <property type="entry name" value="HEAT_ECM29"/>
</dbReference>
<feature type="domain" description="Proteasome adapter and scaffold protein ECM29 HEAT-repeat" evidence="8">
    <location>
        <begin position="1286"/>
        <end position="1448"/>
    </location>
</feature>
<dbReference type="Pfam" id="PF23731">
    <property type="entry name" value="ARM_ECM29_C"/>
    <property type="match status" value="1"/>
</dbReference>
<keyword evidence="3" id="KW-0677">Repeat</keyword>
<evidence type="ECO:0000256" key="1">
    <source>
        <dbReference type="ARBA" id="ARBA00004496"/>
    </source>
</evidence>
<dbReference type="Pfam" id="PF13001">
    <property type="entry name" value="ECM29_N"/>
    <property type="match status" value="1"/>
</dbReference>
<dbReference type="SUPFAM" id="SSF48371">
    <property type="entry name" value="ARM repeat"/>
    <property type="match status" value="3"/>
</dbReference>
<keyword evidence="2" id="KW-0963">Cytoplasm</keyword>
<dbReference type="Proteomes" id="UP000695000">
    <property type="component" value="Unplaced"/>
</dbReference>
<dbReference type="InterPro" id="IPR016024">
    <property type="entry name" value="ARM-type_fold"/>
</dbReference>
<evidence type="ECO:0000313" key="9">
    <source>
        <dbReference type="Proteomes" id="UP000695000"/>
    </source>
</evidence>
<dbReference type="PANTHER" id="PTHR23346">
    <property type="entry name" value="TRANSLATIONAL ACTIVATOR GCN1-RELATED"/>
    <property type="match status" value="1"/>
</dbReference>
<dbReference type="InterPro" id="IPR011989">
    <property type="entry name" value="ARM-like"/>
</dbReference>
<accession>A0ABM1M9J8</accession>
<dbReference type="GO" id="GO:0000502">
    <property type="term" value="C:proteasome complex"/>
    <property type="evidence" value="ECO:0007669"/>
    <property type="project" value="UniProtKB-KW"/>
</dbReference>